<evidence type="ECO:0000256" key="4">
    <source>
        <dbReference type="ARBA" id="ARBA00022500"/>
    </source>
</evidence>
<keyword evidence="10" id="KW-0966">Cell projection</keyword>
<name>A0A5B8L4H5_9HYPH</name>
<feature type="compositionally biased region" description="Basic and acidic residues" evidence="8">
    <location>
        <begin position="17"/>
        <end position="29"/>
    </location>
</feature>
<dbReference type="Pfam" id="PF01052">
    <property type="entry name" value="FliMN_C"/>
    <property type="match status" value="1"/>
</dbReference>
<dbReference type="NCBIfam" id="TIGR02480">
    <property type="entry name" value="fliN"/>
    <property type="match status" value="1"/>
</dbReference>
<dbReference type="GO" id="GO:0006935">
    <property type="term" value="P:chemotaxis"/>
    <property type="evidence" value="ECO:0007669"/>
    <property type="project" value="UniProtKB-KW"/>
</dbReference>
<evidence type="ECO:0000256" key="5">
    <source>
        <dbReference type="ARBA" id="ARBA00022779"/>
    </source>
</evidence>
<dbReference type="GO" id="GO:0071973">
    <property type="term" value="P:bacterial-type flagellum-dependent cell motility"/>
    <property type="evidence" value="ECO:0007669"/>
    <property type="project" value="UniProtKB-UniRule"/>
</dbReference>
<evidence type="ECO:0000313" key="11">
    <source>
        <dbReference type="Proteomes" id="UP000321389"/>
    </source>
</evidence>
<dbReference type="InterPro" id="IPR001172">
    <property type="entry name" value="FliN_T3SS_HrcQb"/>
</dbReference>
<dbReference type="SUPFAM" id="SSF101801">
    <property type="entry name" value="Surface presentation of antigens (SPOA)"/>
    <property type="match status" value="1"/>
</dbReference>
<comment type="subcellular location">
    <subcellularLocation>
        <location evidence="7">Cell membrane</location>
        <topology evidence="7">Peripheral membrane protein</topology>
        <orientation evidence="7">Cytoplasmic side</orientation>
    </subcellularLocation>
    <subcellularLocation>
        <location evidence="7">Bacterial flagellum basal body</location>
    </subcellularLocation>
</comment>
<dbReference type="PRINTS" id="PR00956">
    <property type="entry name" value="FLGMOTORFLIN"/>
</dbReference>
<keyword evidence="7" id="KW-0975">Bacterial flagellum</keyword>
<feature type="region of interest" description="Disordered" evidence="8">
    <location>
        <begin position="1"/>
        <end position="107"/>
    </location>
</feature>
<reference evidence="10" key="1">
    <citation type="submission" date="2020-04" db="EMBL/GenBank/DDBJ databases">
        <title>Nitratireductor sp. nov. isolated from mangrove soil.</title>
        <authorList>
            <person name="Ye Y."/>
        </authorList>
    </citation>
    <scope>NUCLEOTIDE SEQUENCE</scope>
    <source>
        <strain evidence="10">SY7</strain>
    </source>
</reference>
<dbReference type="InterPro" id="IPR001543">
    <property type="entry name" value="FliN-like_C"/>
</dbReference>
<evidence type="ECO:0000256" key="1">
    <source>
        <dbReference type="ARBA" id="ARBA00009226"/>
    </source>
</evidence>
<dbReference type="GO" id="GO:0009425">
    <property type="term" value="C:bacterial-type flagellum basal body"/>
    <property type="evidence" value="ECO:0007669"/>
    <property type="project" value="UniProtKB-SubCell"/>
</dbReference>
<dbReference type="RefSeq" id="WP_146301327.1">
    <property type="nucleotide sequence ID" value="NZ_CP042301.2"/>
</dbReference>
<organism evidence="10 11">
    <name type="scientific">Nitratireductor mangrovi</name>
    <dbReference type="NCBI Taxonomy" id="2599600"/>
    <lineage>
        <taxon>Bacteria</taxon>
        <taxon>Pseudomonadati</taxon>
        <taxon>Pseudomonadota</taxon>
        <taxon>Alphaproteobacteria</taxon>
        <taxon>Hyphomicrobiales</taxon>
        <taxon>Phyllobacteriaceae</taxon>
        <taxon>Nitratireductor</taxon>
    </lineage>
</organism>
<evidence type="ECO:0000256" key="8">
    <source>
        <dbReference type="SAM" id="MobiDB-lite"/>
    </source>
</evidence>
<protein>
    <recommendedName>
        <fullName evidence="2 7">Flagellar motor switch protein FliN</fullName>
    </recommendedName>
</protein>
<dbReference type="InterPro" id="IPR051469">
    <property type="entry name" value="FliN/MopA/SpaO"/>
</dbReference>
<dbReference type="PANTHER" id="PTHR43484:SF1">
    <property type="entry name" value="FLAGELLAR MOTOR SWITCH PROTEIN FLIN"/>
    <property type="match status" value="1"/>
</dbReference>
<evidence type="ECO:0000256" key="2">
    <source>
        <dbReference type="ARBA" id="ARBA00021897"/>
    </source>
</evidence>
<dbReference type="GO" id="GO:0005886">
    <property type="term" value="C:plasma membrane"/>
    <property type="evidence" value="ECO:0007669"/>
    <property type="project" value="UniProtKB-SubCell"/>
</dbReference>
<evidence type="ECO:0000256" key="6">
    <source>
        <dbReference type="ARBA" id="ARBA00023136"/>
    </source>
</evidence>
<dbReference type="Gene3D" id="2.30.330.10">
    <property type="entry name" value="SpoA-like"/>
    <property type="match status" value="1"/>
</dbReference>
<keyword evidence="4 7" id="KW-0145">Chemotaxis</keyword>
<dbReference type="InterPro" id="IPR012826">
    <property type="entry name" value="FliN"/>
</dbReference>
<dbReference type="EMBL" id="CP042301">
    <property type="protein sequence ID" value="QDZ02692.1"/>
    <property type="molecule type" value="Genomic_DNA"/>
</dbReference>
<comment type="function">
    <text evidence="7">FliN is one of three proteins (FliG, FliN, FliM) that form the rotor-mounted switch complex (C ring), located at the base of the basal body. This complex interacts with the CheY and CheZ chemotaxis proteins, in addition to contacting components of the motor that determine the direction of flagellar rotation.</text>
</comment>
<gene>
    <name evidence="10" type="primary">fliN</name>
    <name evidence="10" type="ORF">FQ775_21245</name>
</gene>
<keyword evidence="10" id="KW-0282">Flagellum</keyword>
<evidence type="ECO:0000259" key="9">
    <source>
        <dbReference type="Pfam" id="PF01052"/>
    </source>
</evidence>
<comment type="similarity">
    <text evidence="1 7">Belongs to the FliN/MopA/SpaO family.</text>
</comment>
<proteinExistence type="inferred from homology"/>
<keyword evidence="11" id="KW-1185">Reference proteome</keyword>
<accession>A0A5B8L4H5</accession>
<keyword evidence="5 7" id="KW-0283">Flagellar rotation</keyword>
<dbReference type="KEGG" id="niy:FQ775_21245"/>
<dbReference type="AlphaFoldDB" id="A0A5B8L4H5"/>
<dbReference type="Proteomes" id="UP000321389">
    <property type="component" value="Chromosome"/>
</dbReference>
<dbReference type="PANTHER" id="PTHR43484">
    <property type="match status" value="1"/>
</dbReference>
<keyword evidence="6 7" id="KW-0472">Membrane</keyword>
<keyword evidence="10" id="KW-0969">Cilium</keyword>
<feature type="domain" description="Flagellar motor switch protein FliN-like C-terminal" evidence="9">
    <location>
        <begin position="112"/>
        <end position="184"/>
    </location>
</feature>
<keyword evidence="3 7" id="KW-1003">Cell membrane</keyword>
<sequence length="190" mass="19766">MNQGNAPASAGDEEEDLNRAIDELRGVLKEDDDDAGDTASASPLDGLDLASNPLDAAADSPLDAMADNPLADMSESPLGDMPDMSSAEMPAASAGLPEFDQDAGGKSDSGVIMSIPVDVQIVLGSTEMQVSDLMSLRKGATVALNRRIGEPVDVVVNGRKIARGEITVLENDPSRFGIRLTEIIKNSKAS</sequence>
<evidence type="ECO:0000256" key="3">
    <source>
        <dbReference type="ARBA" id="ARBA00022475"/>
    </source>
</evidence>
<evidence type="ECO:0000256" key="7">
    <source>
        <dbReference type="RuleBase" id="RU362074"/>
    </source>
</evidence>
<dbReference type="InterPro" id="IPR036429">
    <property type="entry name" value="SpoA-like_sf"/>
</dbReference>
<dbReference type="GO" id="GO:0003774">
    <property type="term" value="F:cytoskeletal motor activity"/>
    <property type="evidence" value="ECO:0007669"/>
    <property type="project" value="UniProtKB-UniRule"/>
</dbReference>
<evidence type="ECO:0000313" key="10">
    <source>
        <dbReference type="EMBL" id="QDZ02692.1"/>
    </source>
</evidence>
<feature type="compositionally biased region" description="Low complexity" evidence="8">
    <location>
        <begin position="53"/>
        <end position="67"/>
    </location>
</feature>
<dbReference type="OrthoDB" id="9790303at2"/>